<protein>
    <submittedName>
        <fullName evidence="2">Ribonuclease H-like domain-containing protein</fullName>
    </submittedName>
</protein>
<dbReference type="InterPro" id="IPR013103">
    <property type="entry name" value="RVT_2"/>
</dbReference>
<comment type="caution">
    <text evidence="2">The sequence shown here is derived from an EMBL/GenBank/DDBJ whole genome shotgun (WGS) entry which is preliminary data.</text>
</comment>
<proteinExistence type="predicted"/>
<feature type="domain" description="Reverse transcriptase Ty1/copia-type" evidence="1">
    <location>
        <begin position="2"/>
        <end position="137"/>
    </location>
</feature>
<dbReference type="Proteomes" id="UP001151760">
    <property type="component" value="Unassembled WGS sequence"/>
</dbReference>
<keyword evidence="3" id="KW-1185">Reference proteome</keyword>
<reference evidence="2" key="2">
    <citation type="submission" date="2022-01" db="EMBL/GenBank/DDBJ databases">
        <authorList>
            <person name="Yamashiro T."/>
            <person name="Shiraishi A."/>
            <person name="Satake H."/>
            <person name="Nakayama K."/>
        </authorList>
    </citation>
    <scope>NUCLEOTIDE SEQUENCE</scope>
</reference>
<dbReference type="SUPFAM" id="SSF56672">
    <property type="entry name" value="DNA/RNA polymerases"/>
    <property type="match status" value="1"/>
</dbReference>
<organism evidence="2 3">
    <name type="scientific">Tanacetum coccineum</name>
    <dbReference type="NCBI Taxonomy" id="301880"/>
    <lineage>
        <taxon>Eukaryota</taxon>
        <taxon>Viridiplantae</taxon>
        <taxon>Streptophyta</taxon>
        <taxon>Embryophyta</taxon>
        <taxon>Tracheophyta</taxon>
        <taxon>Spermatophyta</taxon>
        <taxon>Magnoliopsida</taxon>
        <taxon>eudicotyledons</taxon>
        <taxon>Gunneridae</taxon>
        <taxon>Pentapetalae</taxon>
        <taxon>asterids</taxon>
        <taxon>campanulids</taxon>
        <taxon>Asterales</taxon>
        <taxon>Asteraceae</taxon>
        <taxon>Asteroideae</taxon>
        <taxon>Anthemideae</taxon>
        <taxon>Anthemidinae</taxon>
        <taxon>Tanacetum</taxon>
    </lineage>
</organism>
<sequence>MAQGFGQKEGIDNEETFSPVVKMVTVRCLLNVVVSNNWPMFQLDVNNAFLYGDLVETVYMRPPEGYFPSGNKVCRPKKSLYGLKQAPRQWNAKLTSTLIENSFFQSKYDYSLYTKSDKCVFLALLVYVDDIITTVIDADKGICLNQRNYVLDLLSEYGMLVRKPAKTPLMSKLIISNEASDIDHTLDSITDYQKLMVIMEYFVNISKMRAFWSLNEDILKITILKTNTPYPSRKIRRIRACTHQRPQRNEAQYAVDDDLQDLRYVEAEFPAIVIDDAFAPQDALPCKSQVSTPVNNEIDFRISFDESDDEDYAIIYMAPLPPREQRHPFLRYHGIEYTDVDICDFKERLERIYSREIHRVQVVDFQGMPELMRGSLFARIVMEHRDDVGLDVGSVNIPYLLARHLRRFTTGRKSESHISGGQFMGRLAQLFGLLTTEIFQGLTVISPELPIIDMAELVRLQIYEQLDDTWAWVSMGPKRQPNAAAGAPGVAQDALIVDEGGQADPAPAQAPPPPLDAAKTMPWRMARLKEDVHEICGMLSEQREVISAMAHDFSRFCTWTTTGLARMMDRAGVTYTSYSETPRKYTRRVRRRIDGANTSTAQQGL</sequence>
<reference evidence="2" key="1">
    <citation type="journal article" date="2022" name="Int. J. Mol. Sci.">
        <title>Draft Genome of Tanacetum Coccineum: Genomic Comparison of Closely Related Tanacetum-Family Plants.</title>
        <authorList>
            <person name="Yamashiro T."/>
            <person name="Shiraishi A."/>
            <person name="Nakayama K."/>
            <person name="Satake H."/>
        </authorList>
    </citation>
    <scope>NUCLEOTIDE SEQUENCE</scope>
</reference>
<dbReference type="Pfam" id="PF07727">
    <property type="entry name" value="RVT_2"/>
    <property type="match status" value="1"/>
</dbReference>
<dbReference type="EMBL" id="BQNB010016139">
    <property type="protein sequence ID" value="GJT48260.1"/>
    <property type="molecule type" value="Genomic_DNA"/>
</dbReference>
<evidence type="ECO:0000313" key="3">
    <source>
        <dbReference type="Proteomes" id="UP001151760"/>
    </source>
</evidence>
<accession>A0ABQ5EBI4</accession>
<evidence type="ECO:0000259" key="1">
    <source>
        <dbReference type="Pfam" id="PF07727"/>
    </source>
</evidence>
<evidence type="ECO:0000313" key="2">
    <source>
        <dbReference type="EMBL" id="GJT48260.1"/>
    </source>
</evidence>
<name>A0ABQ5EBI4_9ASTR</name>
<gene>
    <name evidence="2" type="ORF">Tco_0974417</name>
</gene>
<dbReference type="InterPro" id="IPR043502">
    <property type="entry name" value="DNA/RNA_pol_sf"/>
</dbReference>